<accession>A0A1E1K7S2</accession>
<dbReference type="GO" id="GO:0006446">
    <property type="term" value="P:regulation of translational initiation"/>
    <property type="evidence" value="ECO:0007669"/>
    <property type="project" value="TreeGrafter"/>
</dbReference>
<dbReference type="Proteomes" id="UP000178912">
    <property type="component" value="Unassembled WGS sequence"/>
</dbReference>
<dbReference type="Pfam" id="PF01205">
    <property type="entry name" value="Impact_N"/>
    <property type="match status" value="1"/>
</dbReference>
<evidence type="ECO:0000256" key="6">
    <source>
        <dbReference type="ARBA" id="ARBA00023016"/>
    </source>
</evidence>
<dbReference type="InterPro" id="IPR020569">
    <property type="entry name" value="UPF0029_Impact_CS"/>
</dbReference>
<dbReference type="SUPFAM" id="SSF54211">
    <property type="entry name" value="Ribosomal protein S5 domain 2-like"/>
    <property type="match status" value="1"/>
</dbReference>
<protein>
    <submittedName>
        <fullName evidence="8">Related to YIH1 Piecemeal microautophagy of the nucleus (PMN)</fullName>
    </submittedName>
</protein>
<dbReference type="InterPro" id="IPR016135">
    <property type="entry name" value="UBQ-conjugating_enzyme/RWD"/>
</dbReference>
<keyword evidence="9" id="KW-1185">Reference proteome</keyword>
<dbReference type="OrthoDB" id="69641at2759"/>
<dbReference type="PROSITE" id="PS50908">
    <property type="entry name" value="RWD"/>
    <property type="match status" value="1"/>
</dbReference>
<reference evidence="9" key="1">
    <citation type="submission" date="2016-03" db="EMBL/GenBank/DDBJ databases">
        <authorList>
            <person name="Guldener U."/>
        </authorList>
    </citation>
    <scope>NUCLEOTIDE SEQUENCE [LARGE SCALE GENOMIC DNA]</scope>
    <source>
        <strain evidence="9">04CH-RAC-A.6.1</strain>
    </source>
</reference>
<dbReference type="GO" id="GO:0005737">
    <property type="term" value="C:cytoplasm"/>
    <property type="evidence" value="ECO:0007669"/>
    <property type="project" value="UniProtKB-SubCell"/>
</dbReference>
<gene>
    <name evidence="8" type="ORF">RAG0_04190</name>
</gene>
<evidence type="ECO:0000256" key="1">
    <source>
        <dbReference type="ARBA" id="ARBA00004496"/>
    </source>
</evidence>
<proteinExistence type="inferred from homology"/>
<dbReference type="CDD" id="cd23822">
    <property type="entry name" value="RWD_ScYIH1-like"/>
    <property type="match status" value="1"/>
</dbReference>
<keyword evidence="4" id="KW-0678">Repressor</keyword>
<comment type="subcellular location">
    <subcellularLocation>
        <location evidence="1">Cytoplasm</location>
    </subcellularLocation>
</comment>
<evidence type="ECO:0000256" key="4">
    <source>
        <dbReference type="ARBA" id="ARBA00022491"/>
    </source>
</evidence>
<organism evidence="8 9">
    <name type="scientific">Rhynchosporium agropyri</name>
    <dbReference type="NCBI Taxonomy" id="914238"/>
    <lineage>
        <taxon>Eukaryota</taxon>
        <taxon>Fungi</taxon>
        <taxon>Dikarya</taxon>
        <taxon>Ascomycota</taxon>
        <taxon>Pezizomycotina</taxon>
        <taxon>Leotiomycetes</taxon>
        <taxon>Helotiales</taxon>
        <taxon>Ploettnerulaceae</taxon>
        <taxon>Rhynchosporium</taxon>
    </lineage>
</organism>
<dbReference type="EMBL" id="FJUX01000017">
    <property type="protein sequence ID" value="CZS94143.1"/>
    <property type="molecule type" value="Genomic_DNA"/>
</dbReference>
<keyword evidence="5" id="KW-0810">Translation regulation</keyword>
<comment type="similarity">
    <text evidence="2">Belongs to the IMPACT family.</text>
</comment>
<dbReference type="Pfam" id="PF05773">
    <property type="entry name" value="RWD"/>
    <property type="match status" value="1"/>
</dbReference>
<keyword evidence="6" id="KW-0346">Stress response</keyword>
<dbReference type="Gene3D" id="3.30.230.30">
    <property type="entry name" value="Impact, N-terminal domain"/>
    <property type="match status" value="1"/>
</dbReference>
<dbReference type="PANTHER" id="PTHR16301">
    <property type="entry name" value="IMPACT-RELATED"/>
    <property type="match status" value="1"/>
</dbReference>
<evidence type="ECO:0000256" key="2">
    <source>
        <dbReference type="ARBA" id="ARBA00007665"/>
    </source>
</evidence>
<name>A0A1E1K7S2_9HELO</name>
<feature type="domain" description="RWD" evidence="7">
    <location>
        <begin position="7"/>
        <end position="106"/>
    </location>
</feature>
<dbReference type="Gene3D" id="3.10.110.10">
    <property type="entry name" value="Ubiquitin Conjugating Enzyme"/>
    <property type="match status" value="1"/>
</dbReference>
<dbReference type="InterPro" id="IPR020568">
    <property type="entry name" value="Ribosomal_Su5_D2-typ_SF"/>
</dbReference>
<dbReference type="SUPFAM" id="SSF54495">
    <property type="entry name" value="UBC-like"/>
    <property type="match status" value="1"/>
</dbReference>
<evidence type="ECO:0000256" key="5">
    <source>
        <dbReference type="ARBA" id="ARBA00022845"/>
    </source>
</evidence>
<dbReference type="PANTHER" id="PTHR16301:SF25">
    <property type="entry name" value="PROTEIN IMPACT"/>
    <property type="match status" value="1"/>
</dbReference>
<dbReference type="AlphaFoldDB" id="A0A1E1K7S2"/>
<evidence type="ECO:0000313" key="8">
    <source>
        <dbReference type="EMBL" id="CZS94143.1"/>
    </source>
</evidence>
<dbReference type="InterPro" id="IPR006575">
    <property type="entry name" value="RWD_dom"/>
</dbReference>
<sequence length="277" mass="30843">MNEELVNETEAINSIYGEDSLTAGEHDVFVLRLPRHDTSLRISFPIDYPSTPPAVIGVETSGESARKGDAAHILAVFRDILGRLYQPGEVCLFDVIEEVNNVLPGAATTPEIEDQAQSLYNNAPEHVSPTEEQRFLEQEAPWTLSDVVVEQKSVFIARCTPVKSPDQAKAYLQQLLDVDKKVRSATHNITAWRIKGEQNITYQDCDDDGETAAGGRVLHLMQLMDLWDVMVVVTRWYGGHQLGPKRFSIINAVARDAFVQADLVKDDTSTTKKKGKH</sequence>
<dbReference type="PROSITE" id="PS00910">
    <property type="entry name" value="UPF0029"/>
    <property type="match status" value="1"/>
</dbReference>
<dbReference type="InterPro" id="IPR036956">
    <property type="entry name" value="Impact_N_sf"/>
</dbReference>
<evidence type="ECO:0000256" key="3">
    <source>
        <dbReference type="ARBA" id="ARBA00022490"/>
    </source>
</evidence>
<evidence type="ECO:0000259" key="7">
    <source>
        <dbReference type="PROSITE" id="PS50908"/>
    </source>
</evidence>
<dbReference type="InterPro" id="IPR023582">
    <property type="entry name" value="Impact"/>
</dbReference>
<evidence type="ECO:0000313" key="9">
    <source>
        <dbReference type="Proteomes" id="UP000178912"/>
    </source>
</evidence>
<keyword evidence="3" id="KW-0963">Cytoplasm</keyword>
<dbReference type="InterPro" id="IPR001498">
    <property type="entry name" value="Impact_N"/>
</dbReference>
<dbReference type="GO" id="GO:0140469">
    <property type="term" value="P:GCN2-mediated signaling"/>
    <property type="evidence" value="ECO:0007669"/>
    <property type="project" value="TreeGrafter"/>
</dbReference>